<dbReference type="Gene3D" id="3.40.50.300">
    <property type="entry name" value="P-loop containing nucleotide triphosphate hydrolases"/>
    <property type="match status" value="1"/>
</dbReference>
<evidence type="ECO:0000256" key="4">
    <source>
        <dbReference type="ARBA" id="ARBA00022840"/>
    </source>
</evidence>
<dbReference type="PROSITE" id="PS00211">
    <property type="entry name" value="ABC_TRANSPORTER_1"/>
    <property type="match status" value="1"/>
</dbReference>
<proteinExistence type="inferred from homology"/>
<dbReference type="GO" id="GO:0005524">
    <property type="term" value="F:ATP binding"/>
    <property type="evidence" value="ECO:0007669"/>
    <property type="project" value="UniProtKB-KW"/>
</dbReference>
<dbReference type="PANTHER" id="PTHR42788:SF13">
    <property type="entry name" value="ALIPHATIC SULFONATES IMPORT ATP-BINDING PROTEIN SSUB"/>
    <property type="match status" value="1"/>
</dbReference>
<dbReference type="InterPro" id="IPR050166">
    <property type="entry name" value="ABC_transporter_ATP-bind"/>
</dbReference>
<feature type="domain" description="ABC transporter" evidence="6">
    <location>
        <begin position="7"/>
        <end position="238"/>
    </location>
</feature>
<keyword evidence="3" id="KW-0547">Nucleotide-binding</keyword>
<evidence type="ECO:0000259" key="6">
    <source>
        <dbReference type="PROSITE" id="PS50893"/>
    </source>
</evidence>
<evidence type="ECO:0000256" key="5">
    <source>
        <dbReference type="ARBA" id="ARBA00024722"/>
    </source>
</evidence>
<dbReference type="SUPFAM" id="SSF52540">
    <property type="entry name" value="P-loop containing nucleoside triphosphate hydrolases"/>
    <property type="match status" value="1"/>
</dbReference>
<protein>
    <recommendedName>
        <fullName evidence="6">ABC transporter domain-containing protein</fullName>
    </recommendedName>
</protein>
<keyword evidence="2" id="KW-0813">Transport</keyword>
<dbReference type="PANTHER" id="PTHR42788">
    <property type="entry name" value="TAURINE IMPORT ATP-BINDING PROTEIN-RELATED"/>
    <property type="match status" value="1"/>
</dbReference>
<dbReference type="EMBL" id="NAFI01000186">
    <property type="protein sequence ID" value="OSJ03905.1"/>
    <property type="molecule type" value="Genomic_DNA"/>
</dbReference>
<dbReference type="CDD" id="cd03293">
    <property type="entry name" value="ABC_NrtD_SsuB_transporters"/>
    <property type="match status" value="1"/>
</dbReference>
<comment type="caution">
    <text evidence="7">The sequence shown here is derived from an EMBL/GenBank/DDBJ whole genome shotgun (WGS) entry which is preliminary data.</text>
</comment>
<organism evidence="7 8">
    <name type="scientific">Bradyrhizobium canariense</name>
    <dbReference type="NCBI Taxonomy" id="255045"/>
    <lineage>
        <taxon>Bacteria</taxon>
        <taxon>Pseudomonadati</taxon>
        <taxon>Pseudomonadota</taxon>
        <taxon>Alphaproteobacteria</taxon>
        <taxon>Hyphomicrobiales</taxon>
        <taxon>Nitrobacteraceae</taxon>
        <taxon>Bradyrhizobium</taxon>
    </lineage>
</organism>
<dbReference type="AlphaFoldDB" id="A0A1X3GZ87"/>
<dbReference type="InterPro" id="IPR003439">
    <property type="entry name" value="ABC_transporter-like_ATP-bd"/>
</dbReference>
<reference evidence="7 8" key="1">
    <citation type="submission" date="2017-03" db="EMBL/GenBank/DDBJ databases">
        <title>Whole genome sequences of fourteen strains of Bradyrhizobium canariense and one strain of Bradyrhizobium japonicum isolated from Lupinus (Papilionoideae: Genisteae) species in Algeria.</title>
        <authorList>
            <person name="Crovadore J."/>
            <person name="Chekireb D."/>
            <person name="Brachmann A."/>
            <person name="Chablais R."/>
            <person name="Cochard B."/>
            <person name="Lefort F."/>
        </authorList>
    </citation>
    <scope>NUCLEOTIDE SEQUENCE [LARGE SCALE GENOMIC DNA]</scope>
    <source>
        <strain evidence="7 8">UBMA195</strain>
    </source>
</reference>
<dbReference type="Proteomes" id="UP000193553">
    <property type="component" value="Unassembled WGS sequence"/>
</dbReference>
<dbReference type="InterPro" id="IPR003593">
    <property type="entry name" value="AAA+_ATPase"/>
</dbReference>
<evidence type="ECO:0000313" key="8">
    <source>
        <dbReference type="Proteomes" id="UP000193553"/>
    </source>
</evidence>
<comment type="function">
    <text evidence="5">Involved in beta-(1--&gt;2)glucan export. Transmembrane domains (TMD) form a pore in the inner membrane and the ATP-binding domain (NBD) is responsible for energy generation.</text>
</comment>
<dbReference type="PROSITE" id="PS50893">
    <property type="entry name" value="ABC_TRANSPORTER_2"/>
    <property type="match status" value="1"/>
</dbReference>
<comment type="similarity">
    <text evidence="1">Belongs to the ABC transporter superfamily.</text>
</comment>
<sequence>MPDNIAVSLDGVGHWFDGPSGRTQTLSDVNIQIQTGEFFTVLGPSGCGKTTLLNIVGGFIEAKVGDVAIFGKPVSGPGPDRGVIFQSYALFRWLSVLKNVEFALHHRKLPKAKRADVALQYLNLVGLQDFRHHYPYQLSGGMKQRVAIARALAADPKILLMDEPFAALDSQMRELLQEELLEIWQRTRKTVFFITHSVDEAVFLSTRICVMSANPGRTKALLTNDLPQPRADYRARTTAAFQENKERILGLIRDEVHPNRTWGRLP</sequence>
<accession>A0A1X3GZ87</accession>
<evidence type="ECO:0000256" key="3">
    <source>
        <dbReference type="ARBA" id="ARBA00022741"/>
    </source>
</evidence>
<dbReference type="GO" id="GO:0016887">
    <property type="term" value="F:ATP hydrolysis activity"/>
    <property type="evidence" value="ECO:0007669"/>
    <property type="project" value="InterPro"/>
</dbReference>
<evidence type="ECO:0000256" key="1">
    <source>
        <dbReference type="ARBA" id="ARBA00005417"/>
    </source>
</evidence>
<gene>
    <name evidence="7" type="ORF">BSZ18_30795</name>
</gene>
<dbReference type="InterPro" id="IPR017871">
    <property type="entry name" value="ABC_transporter-like_CS"/>
</dbReference>
<keyword evidence="4" id="KW-0067">ATP-binding</keyword>
<name>A0A1X3GZ87_9BRAD</name>
<dbReference type="InterPro" id="IPR027417">
    <property type="entry name" value="P-loop_NTPase"/>
</dbReference>
<dbReference type="Pfam" id="PF00005">
    <property type="entry name" value="ABC_tran"/>
    <property type="match status" value="1"/>
</dbReference>
<evidence type="ECO:0000313" key="7">
    <source>
        <dbReference type="EMBL" id="OSJ03905.1"/>
    </source>
</evidence>
<dbReference type="SMART" id="SM00382">
    <property type="entry name" value="AAA"/>
    <property type="match status" value="1"/>
</dbReference>
<evidence type="ECO:0000256" key="2">
    <source>
        <dbReference type="ARBA" id="ARBA00022448"/>
    </source>
</evidence>